<dbReference type="GeneID" id="20647231"/>
<feature type="compositionally biased region" description="Basic and acidic residues" evidence="1">
    <location>
        <begin position="159"/>
        <end position="170"/>
    </location>
</feature>
<keyword evidence="3" id="KW-1185">Reference proteome</keyword>
<evidence type="ECO:0000313" key="3">
    <source>
        <dbReference type="Proteomes" id="UP000002640"/>
    </source>
</evidence>
<accession>G4ZYY1</accession>
<organism evidence="2 3">
    <name type="scientific">Phytophthora sojae (strain P6497)</name>
    <name type="common">Soybean stem and root rot agent</name>
    <name type="synonym">Phytophthora megasperma f. sp. glycines</name>
    <dbReference type="NCBI Taxonomy" id="1094619"/>
    <lineage>
        <taxon>Eukaryota</taxon>
        <taxon>Sar</taxon>
        <taxon>Stramenopiles</taxon>
        <taxon>Oomycota</taxon>
        <taxon>Peronosporomycetes</taxon>
        <taxon>Peronosporales</taxon>
        <taxon>Peronosporaceae</taxon>
        <taxon>Phytophthora</taxon>
    </lineage>
</organism>
<feature type="compositionally biased region" description="Polar residues" evidence="1">
    <location>
        <begin position="109"/>
        <end position="129"/>
    </location>
</feature>
<name>G4ZYY1_PHYSP</name>
<dbReference type="AlphaFoldDB" id="G4ZYY1"/>
<reference evidence="2 3" key="1">
    <citation type="journal article" date="2006" name="Science">
        <title>Phytophthora genome sequences uncover evolutionary origins and mechanisms of pathogenesis.</title>
        <authorList>
            <person name="Tyler B.M."/>
            <person name="Tripathy S."/>
            <person name="Zhang X."/>
            <person name="Dehal P."/>
            <person name="Jiang R.H."/>
            <person name="Aerts A."/>
            <person name="Arredondo F.D."/>
            <person name="Baxter L."/>
            <person name="Bensasson D."/>
            <person name="Beynon J.L."/>
            <person name="Chapman J."/>
            <person name="Damasceno C.M."/>
            <person name="Dorrance A.E."/>
            <person name="Dou D."/>
            <person name="Dickerman A.W."/>
            <person name="Dubchak I.L."/>
            <person name="Garbelotto M."/>
            <person name="Gijzen M."/>
            <person name="Gordon S.G."/>
            <person name="Govers F."/>
            <person name="Grunwald N.J."/>
            <person name="Huang W."/>
            <person name="Ivors K.L."/>
            <person name="Jones R.W."/>
            <person name="Kamoun S."/>
            <person name="Krampis K."/>
            <person name="Lamour K.H."/>
            <person name="Lee M.K."/>
            <person name="McDonald W.H."/>
            <person name="Medina M."/>
            <person name="Meijer H.J."/>
            <person name="Nordberg E.K."/>
            <person name="Maclean D.J."/>
            <person name="Ospina-Giraldo M.D."/>
            <person name="Morris P.F."/>
            <person name="Phuntumart V."/>
            <person name="Putnam N.H."/>
            <person name="Rash S."/>
            <person name="Rose J.K."/>
            <person name="Sakihama Y."/>
            <person name="Salamov A.A."/>
            <person name="Savidor A."/>
            <person name="Scheuring C.F."/>
            <person name="Smith B.M."/>
            <person name="Sobral B.W."/>
            <person name="Terry A."/>
            <person name="Torto-Alalibo T.A."/>
            <person name="Win J."/>
            <person name="Xu Z."/>
            <person name="Zhang H."/>
            <person name="Grigoriev I.V."/>
            <person name="Rokhsar D.S."/>
            <person name="Boore J.L."/>
        </authorList>
    </citation>
    <scope>NUCLEOTIDE SEQUENCE [LARGE SCALE GENOMIC DNA]</scope>
    <source>
        <strain evidence="2 3">P6497</strain>
    </source>
</reference>
<dbReference type="Proteomes" id="UP000002640">
    <property type="component" value="Unassembled WGS sequence"/>
</dbReference>
<dbReference type="InParanoid" id="G4ZYY1"/>
<evidence type="ECO:0000313" key="2">
    <source>
        <dbReference type="EMBL" id="EGZ12164.1"/>
    </source>
</evidence>
<proteinExistence type="predicted"/>
<sequence length="325" mass="36702">MQKGYRREPLELPAALIDAGKRRPFHARLSVSSPSSSQRSARHTAKCAPRFASLPHFGGSKQDAFTLRHDTRRPRLPIARNQLQLDGFASSTASAGQQLRRHGDEQSHRSSVGTARDQNNDSTGNSSLHSATSTSGDESSSDDAKPTAKRPRAQRNGKRTAEPKDAAKPQRKERKPTHMLRKEQKMELLAQIEQLQGQLESFKSQAIVSNALHVKKHTQAPVMNVILRDAVQSRQSTLADVQGLMSGYVQQQHDISPINTFIKLGLDRKKRHRELVAMKHDKRQLTHEFLLRRSRGLEPGRQYCEEERFETSRGAYCALRLRMLR</sequence>
<dbReference type="RefSeq" id="XP_009532497.1">
    <property type="nucleotide sequence ID" value="XM_009534202.1"/>
</dbReference>
<gene>
    <name evidence="2" type="ORF">PHYSODRAFT_336622</name>
</gene>
<feature type="compositionally biased region" description="Low complexity" evidence="1">
    <location>
        <begin position="30"/>
        <end position="39"/>
    </location>
</feature>
<feature type="region of interest" description="Disordered" evidence="1">
    <location>
        <begin position="91"/>
        <end position="180"/>
    </location>
</feature>
<dbReference type="KEGG" id="psoj:PHYSODRAFT_336622"/>
<dbReference type="SMR" id="G4ZYY1"/>
<feature type="compositionally biased region" description="Basic residues" evidence="1">
    <location>
        <begin position="147"/>
        <end position="158"/>
    </location>
</feature>
<protein>
    <submittedName>
        <fullName evidence="2">Uncharacterized protein</fullName>
    </submittedName>
</protein>
<feature type="region of interest" description="Disordered" evidence="1">
    <location>
        <begin position="19"/>
        <end position="75"/>
    </location>
</feature>
<evidence type="ECO:0000256" key="1">
    <source>
        <dbReference type="SAM" id="MobiDB-lite"/>
    </source>
</evidence>
<dbReference type="EMBL" id="JH159157">
    <property type="protein sequence ID" value="EGZ12164.1"/>
    <property type="molecule type" value="Genomic_DNA"/>
</dbReference>